<evidence type="ECO:0000313" key="2">
    <source>
        <dbReference type="EMBL" id="AWL57464.1"/>
    </source>
</evidence>
<keyword evidence="5" id="KW-1185">Reference proteome</keyword>
<sequence>MDIEKEMQQKMRPFLPIKRVFDNEFISLVTELIFLIRSYGIDKVGFSNIKKDYKLFISAVHDGWKKAQIKISHNVINKLSEIESLEIKKKEFHRQKNKDAKQECINKINTLKSEILILRRFIDSIVWTILEDEHSTIRRLPLDDNLDNLSIKNLKEAIQTLEEINSNPFTIGISSDLTTFIHTGDLLVRNYFDGTLSIVELKTGKKNLEFCDAANFSLHSECPIFDEQYTKELSPVDLKHYQRTKKQLQHMKDVTTTINTGEGYDHFHKQTVKIQDNNYIPNYFSEKIMDSWRRISLGKLWDIHVIDECLFIGTYKNVEMGFVGFNSWMKVSNFNGTVFNINDSFKLKLTKPLLNLNLPNETIKDILLGEFIVVLCLDTEKFYNEANKIHPGILKRKRVTNSKLNTMDLVTVNEEAIYSENNGQEIYLGTGFLSRIIFDFQRPKNIINWIYKDSDVKRRDNREKNKKKKITQNAKKSKSKIAKLSRRKQN</sequence>
<dbReference type="Proteomes" id="UP000245649">
    <property type="component" value="Chromosome"/>
</dbReference>
<evidence type="ECO:0000313" key="3">
    <source>
        <dbReference type="EMBL" id="AWL63145.1"/>
    </source>
</evidence>
<feature type="compositionally biased region" description="Basic residues" evidence="1">
    <location>
        <begin position="464"/>
        <end position="490"/>
    </location>
</feature>
<reference evidence="4 5" key="1">
    <citation type="submission" date="2018-05" db="EMBL/GenBank/DDBJ databases">
        <title>Klebsiella quasipneumonaiae provides a window into carbapenemase gene transfer, plasmid rearrangements and nosocomial acquisition from the hospital environment.</title>
        <authorList>
            <person name="Mathers A.J."/>
            <person name="Vegesana K."/>
            <person name="Stoesser N."/>
            <person name="Crook D."/>
            <person name="Vaughan A."/>
            <person name="Barry K."/>
            <person name="Parikh H."/>
            <person name="Sebra R."/>
            <person name="Kotay S."/>
            <person name="Walker A.S."/>
            <person name="Sheppard A.E."/>
        </authorList>
    </citation>
    <scope>NUCLEOTIDE SEQUENCE [LARGE SCALE GENOMIC DNA]</scope>
    <source>
        <strain evidence="2 5">CAV1947</strain>
        <strain evidence="3 4">CAV2018</strain>
    </source>
</reference>
<accession>A0AAI8IW75</accession>
<evidence type="ECO:0000313" key="4">
    <source>
        <dbReference type="Proteomes" id="UP000245649"/>
    </source>
</evidence>
<dbReference type="EMBL" id="CP029443">
    <property type="protein sequence ID" value="AWL57464.1"/>
    <property type="molecule type" value="Genomic_DNA"/>
</dbReference>
<dbReference type="EMBL" id="CP029432">
    <property type="protein sequence ID" value="AWL63145.1"/>
    <property type="molecule type" value="Genomic_DNA"/>
</dbReference>
<dbReference type="AlphaFoldDB" id="A0AAI8IW75"/>
<name>A0AAI8IW75_9ENTR</name>
<gene>
    <name evidence="3" type="ORF">DKC00_15910</name>
    <name evidence="2" type="ORF">DKC11_17255</name>
</gene>
<evidence type="ECO:0000313" key="5">
    <source>
        <dbReference type="Proteomes" id="UP000245760"/>
    </source>
</evidence>
<feature type="region of interest" description="Disordered" evidence="1">
    <location>
        <begin position="458"/>
        <end position="490"/>
    </location>
</feature>
<proteinExistence type="predicted"/>
<dbReference type="RefSeq" id="WP_109546906.1">
    <property type="nucleotide sequence ID" value="NZ_CP029432.1"/>
</dbReference>
<evidence type="ECO:0000256" key="1">
    <source>
        <dbReference type="SAM" id="MobiDB-lite"/>
    </source>
</evidence>
<protein>
    <submittedName>
        <fullName evidence="3">Uncharacterized protein</fullName>
    </submittedName>
</protein>
<organism evidence="3 4">
    <name type="scientific">Klebsiella quasipneumoniae</name>
    <dbReference type="NCBI Taxonomy" id="1463165"/>
    <lineage>
        <taxon>Bacteria</taxon>
        <taxon>Pseudomonadati</taxon>
        <taxon>Pseudomonadota</taxon>
        <taxon>Gammaproteobacteria</taxon>
        <taxon>Enterobacterales</taxon>
        <taxon>Enterobacteriaceae</taxon>
        <taxon>Klebsiella/Raoultella group</taxon>
        <taxon>Klebsiella</taxon>
        <taxon>Klebsiella pneumoniae complex</taxon>
    </lineage>
</organism>
<dbReference type="Proteomes" id="UP000245760">
    <property type="component" value="Chromosome"/>
</dbReference>